<feature type="region of interest" description="Disordered" evidence="1">
    <location>
        <begin position="286"/>
        <end position="313"/>
    </location>
</feature>
<feature type="region of interest" description="Disordered" evidence="1">
    <location>
        <begin position="141"/>
        <end position="184"/>
    </location>
</feature>
<reference evidence="2" key="1">
    <citation type="submission" date="2020-01" db="EMBL/GenBank/DDBJ databases">
        <authorList>
            <person name="Meier V. D."/>
            <person name="Meier V D."/>
        </authorList>
    </citation>
    <scope>NUCLEOTIDE SEQUENCE</scope>
    <source>
        <strain evidence="2">HLG_WM_MAG_01</strain>
    </source>
</reference>
<feature type="compositionally biased region" description="Basic and acidic residues" evidence="1">
    <location>
        <begin position="1"/>
        <end position="11"/>
    </location>
</feature>
<dbReference type="EMBL" id="CACVAS010000140">
    <property type="protein sequence ID" value="CAA6825951.1"/>
    <property type="molecule type" value="Genomic_DNA"/>
</dbReference>
<organism evidence="2">
    <name type="scientific">uncultured Sulfurovum sp</name>
    <dbReference type="NCBI Taxonomy" id="269237"/>
    <lineage>
        <taxon>Bacteria</taxon>
        <taxon>Pseudomonadati</taxon>
        <taxon>Campylobacterota</taxon>
        <taxon>Epsilonproteobacteria</taxon>
        <taxon>Campylobacterales</taxon>
        <taxon>Sulfurovaceae</taxon>
        <taxon>Sulfurovum</taxon>
        <taxon>environmental samples</taxon>
    </lineage>
</organism>
<gene>
    <name evidence="2" type="ORF">HELGO_WM60215</name>
</gene>
<accession>A0A6S6TTC1</accession>
<proteinExistence type="predicted"/>
<evidence type="ECO:0000313" key="2">
    <source>
        <dbReference type="EMBL" id="CAA6825951.1"/>
    </source>
</evidence>
<evidence type="ECO:0000256" key="1">
    <source>
        <dbReference type="SAM" id="MobiDB-lite"/>
    </source>
</evidence>
<sequence>MKKNQQSEDRTSLAISNQNENISKQTIDFVDNSPEAQEAKQLQNMADNSEESLDLQEWQSKVQQSEENTTGLPDALKANLESKYGMSLDHIKVHYNSSKPAKLEAHAYAKFPNIYIAPGQEKHLPEEAAHMVQQMQGRVKPTKEVNGTPVNDNDSLEKEAVQEGQKASGGVQKSKGKDLVQNKGQQGVVQRAKIEKESHYGTFSVDDAKYKFINNNEKLDANITFEPGDNTDATKIGLTQVIKHERIGELIGSDPNTVTKMTEEGYHIDRLSDRNNPIYGSNSLGIGEGLEDTKQDNNNKPAPTNLKPGTKRNASYELGHHYKEKKEDENFKSKNAGLYDSPTVHAARSMREFETTALALDGEQKGEYYGSVKWGWIRDRRNNLSKIDFELVSKGVPSKNFMKAAGKWNTGKTRGILVVQADSIEVKPIDGGGVFTLKKNDKVMQKTNGGIYANGSIKANVIASTDDNINRKGKIDAKYLKDEGGGEDTVDLPLVTTKVPTEGSISLYKDKGKANEEQKLDKKTRMKMLKEDGEMVEIEIVDGAEITKTGWVEKSKLKDE</sequence>
<feature type="compositionally biased region" description="Polar residues" evidence="1">
    <location>
        <begin position="57"/>
        <end position="71"/>
    </location>
</feature>
<name>A0A6S6TTC1_9BACT</name>
<feature type="compositionally biased region" description="Polar residues" evidence="1">
    <location>
        <begin position="13"/>
        <end position="26"/>
    </location>
</feature>
<feature type="region of interest" description="Disordered" evidence="1">
    <location>
        <begin position="1"/>
        <end position="73"/>
    </location>
</feature>
<protein>
    <submittedName>
        <fullName evidence="2">Uncharacterized protein</fullName>
    </submittedName>
</protein>
<dbReference type="AlphaFoldDB" id="A0A6S6TTC1"/>